<evidence type="ECO:0000256" key="1">
    <source>
        <dbReference type="SAM" id="Phobius"/>
    </source>
</evidence>
<dbReference type="EMBL" id="QJKB01000003">
    <property type="protein sequence ID" value="PXX43804.1"/>
    <property type="molecule type" value="Genomic_DNA"/>
</dbReference>
<keyword evidence="3" id="KW-1185">Reference proteome</keyword>
<dbReference type="AlphaFoldDB" id="A0A318JJ09"/>
<dbReference type="Proteomes" id="UP000247792">
    <property type="component" value="Unassembled WGS sequence"/>
</dbReference>
<keyword evidence="1" id="KW-1133">Transmembrane helix</keyword>
<gene>
    <name evidence="2" type="ORF">DFR42_10372</name>
</gene>
<reference evidence="2 3" key="1">
    <citation type="submission" date="2018-05" db="EMBL/GenBank/DDBJ databases">
        <title>Genomic Encyclopedia of Type Strains, Phase IV (KMG-IV): sequencing the most valuable type-strain genomes for metagenomic binning, comparative biology and taxonomic classification.</title>
        <authorList>
            <person name="Goeker M."/>
        </authorList>
    </citation>
    <scope>NUCLEOTIDE SEQUENCE [LARGE SCALE GENOMIC DNA]</scope>
    <source>
        <strain evidence="2 3">DSM 19792</strain>
    </source>
</reference>
<comment type="caution">
    <text evidence="2">The sequence shown here is derived from an EMBL/GenBank/DDBJ whole genome shotgun (WGS) entry which is preliminary data.</text>
</comment>
<evidence type="ECO:0000313" key="2">
    <source>
        <dbReference type="EMBL" id="PXX43804.1"/>
    </source>
</evidence>
<protein>
    <submittedName>
        <fullName evidence="2">Uncharacterized protein</fullName>
    </submittedName>
</protein>
<sequence>MWTGIFTFIGIAFFVAVVILIRAMNKEARRTDYHQ</sequence>
<proteinExistence type="predicted"/>
<evidence type="ECO:0000313" key="3">
    <source>
        <dbReference type="Proteomes" id="UP000247792"/>
    </source>
</evidence>
<feature type="transmembrane region" description="Helical" evidence="1">
    <location>
        <begin position="6"/>
        <end position="24"/>
    </location>
</feature>
<name>A0A318JJ09_9BURK</name>
<organism evidence="2 3">
    <name type="scientific">Undibacterium pigrum</name>
    <dbReference type="NCBI Taxonomy" id="401470"/>
    <lineage>
        <taxon>Bacteria</taxon>
        <taxon>Pseudomonadati</taxon>
        <taxon>Pseudomonadota</taxon>
        <taxon>Betaproteobacteria</taxon>
        <taxon>Burkholderiales</taxon>
        <taxon>Oxalobacteraceae</taxon>
        <taxon>Undibacterium</taxon>
    </lineage>
</organism>
<accession>A0A318JJ09</accession>
<keyword evidence="1" id="KW-0472">Membrane</keyword>
<keyword evidence="1" id="KW-0812">Transmembrane</keyword>